<dbReference type="InterPro" id="IPR000421">
    <property type="entry name" value="FA58C"/>
</dbReference>
<name>A0AAU9WKB5_9CNID</name>
<reference evidence="4 5" key="1">
    <citation type="submission" date="2022-05" db="EMBL/GenBank/DDBJ databases">
        <authorList>
            <consortium name="Genoscope - CEA"/>
            <person name="William W."/>
        </authorList>
    </citation>
    <scope>NUCLEOTIDE SEQUENCE [LARGE SCALE GENOMIC DNA]</scope>
</reference>
<keyword evidence="5" id="KW-1185">Reference proteome</keyword>
<feature type="domain" description="F5/8 type C" evidence="2">
    <location>
        <begin position="197"/>
        <end position="349"/>
    </location>
</feature>
<feature type="domain" description="F5/8 type C" evidence="2">
    <location>
        <begin position="352"/>
        <end position="541"/>
    </location>
</feature>
<dbReference type="PANTHER" id="PTHR24543:SF291">
    <property type="entry name" value="SMOKE ALARM, ISOFORM D"/>
    <property type="match status" value="1"/>
</dbReference>
<dbReference type="CDD" id="cd00057">
    <property type="entry name" value="FA58C"/>
    <property type="match status" value="2"/>
</dbReference>
<gene>
    <name evidence="4" type="ORF">PMEA_00006585</name>
</gene>
<dbReference type="SMART" id="SM00231">
    <property type="entry name" value="FA58C"/>
    <property type="match status" value="2"/>
</dbReference>
<comment type="caution">
    <text evidence="4">The sequence shown here is derived from an EMBL/GenBank/DDBJ whole genome shotgun (WGS) entry which is preliminary data.</text>
</comment>
<dbReference type="Pfam" id="PF00754">
    <property type="entry name" value="F5_F8_type_C"/>
    <property type="match status" value="2"/>
</dbReference>
<sequence>MLPIEVNLNEIVSHLREIWPACLCHSIIPLLITAGLIIPFTTGSCSDDKCPVSFHFIIGRNMVDGHALVGHVFANVSVTKVMECYRACQPNCRCISFNFLKYSNQDNCQLNEENRHLKPGALMAKEDSQYYDLVVRYNIASKSAVSASSGCTQCSNSCCKDQPCLNGGTCRENCQETGKRFICDCSGFIGQICEQECQGALGMESRTITDGQISASTIWNSRHFASNARLHNQASANSGGVWEPSKKNANQWLQIDLVTQLSVTRVATQGRPDGPHWVTKYHLQYSNNGSTFQLHRERGKHSSKEYSGNSDSTSVVSHDLIPPIMARYIRFRPLAWHWQIAMRVELYGCHGNRDFCFNKPSYRAILDGQISASSQYSINHAAVYARLHNKAIQNVHEEAWEPLTSDANQWLQIDLVTQHGVTRVATQGRYRINHWVTKYNLLYSSDGSTFQYYKERGQSITVSHLGNKKKKICLGPWKCPKKQELGQYQAMLTTDLELSGNTDGTTVVSHDLIPPIMARCIRFRPLTWHVWIAMRVELYGCQGILESLKAVISCNSA</sequence>
<dbReference type="PROSITE" id="PS50948">
    <property type="entry name" value="PAN"/>
    <property type="match status" value="1"/>
</dbReference>
<proteinExistence type="predicted"/>
<dbReference type="Gene3D" id="3.50.4.10">
    <property type="entry name" value="Hepatocyte Growth Factor"/>
    <property type="match status" value="1"/>
</dbReference>
<dbReference type="PROSITE" id="PS01286">
    <property type="entry name" value="FA58C_2"/>
    <property type="match status" value="2"/>
</dbReference>
<evidence type="ECO:0008006" key="6">
    <source>
        <dbReference type="Google" id="ProtNLM"/>
    </source>
</evidence>
<dbReference type="PROSITE" id="PS50022">
    <property type="entry name" value="FA58C_3"/>
    <property type="match status" value="2"/>
</dbReference>
<dbReference type="InterPro" id="IPR008979">
    <property type="entry name" value="Galactose-bd-like_sf"/>
</dbReference>
<dbReference type="EMBL" id="CALNXJ010000015">
    <property type="protein sequence ID" value="CAH3116741.1"/>
    <property type="molecule type" value="Genomic_DNA"/>
</dbReference>
<dbReference type="Pfam" id="PF00024">
    <property type="entry name" value="PAN_1"/>
    <property type="match status" value="1"/>
</dbReference>
<keyword evidence="1" id="KW-1015">Disulfide bond</keyword>
<dbReference type="AlphaFoldDB" id="A0AAU9WKB5"/>
<protein>
    <recommendedName>
        <fullName evidence="6">EGF-like repeat and discoidin I-like domain-containing protein 3</fullName>
    </recommendedName>
</protein>
<dbReference type="Proteomes" id="UP001159428">
    <property type="component" value="Unassembled WGS sequence"/>
</dbReference>
<evidence type="ECO:0000313" key="4">
    <source>
        <dbReference type="EMBL" id="CAH3116741.1"/>
    </source>
</evidence>
<evidence type="ECO:0000313" key="5">
    <source>
        <dbReference type="Proteomes" id="UP001159428"/>
    </source>
</evidence>
<dbReference type="InterPro" id="IPR003609">
    <property type="entry name" value="Pan_app"/>
</dbReference>
<accession>A0AAU9WKB5</accession>
<dbReference type="PANTHER" id="PTHR24543">
    <property type="entry name" value="MULTICOPPER OXIDASE-RELATED"/>
    <property type="match status" value="1"/>
</dbReference>
<dbReference type="SUPFAM" id="SSF57414">
    <property type="entry name" value="Hairpin loop containing domain-like"/>
    <property type="match status" value="1"/>
</dbReference>
<evidence type="ECO:0000259" key="2">
    <source>
        <dbReference type="PROSITE" id="PS50022"/>
    </source>
</evidence>
<dbReference type="Gene3D" id="2.60.120.260">
    <property type="entry name" value="Galactose-binding domain-like"/>
    <property type="match status" value="2"/>
</dbReference>
<organism evidence="4 5">
    <name type="scientific">Pocillopora meandrina</name>
    <dbReference type="NCBI Taxonomy" id="46732"/>
    <lineage>
        <taxon>Eukaryota</taxon>
        <taxon>Metazoa</taxon>
        <taxon>Cnidaria</taxon>
        <taxon>Anthozoa</taxon>
        <taxon>Hexacorallia</taxon>
        <taxon>Scleractinia</taxon>
        <taxon>Astrocoeniina</taxon>
        <taxon>Pocilloporidae</taxon>
        <taxon>Pocillopora</taxon>
    </lineage>
</organism>
<evidence type="ECO:0000256" key="1">
    <source>
        <dbReference type="ARBA" id="ARBA00023157"/>
    </source>
</evidence>
<dbReference type="FunFam" id="2.60.120.260:FF:000002">
    <property type="entry name" value="Coagulation factor VIII"/>
    <property type="match status" value="1"/>
</dbReference>
<feature type="domain" description="Apple" evidence="3">
    <location>
        <begin position="45"/>
        <end position="135"/>
    </location>
</feature>
<evidence type="ECO:0000259" key="3">
    <source>
        <dbReference type="PROSITE" id="PS50948"/>
    </source>
</evidence>
<dbReference type="SUPFAM" id="SSF49785">
    <property type="entry name" value="Galactose-binding domain-like"/>
    <property type="match status" value="2"/>
</dbReference>
<dbReference type="PROSITE" id="PS01285">
    <property type="entry name" value="FA58C_1"/>
    <property type="match status" value="1"/>
</dbReference>
<dbReference type="CDD" id="cd00054">
    <property type="entry name" value="EGF_CA"/>
    <property type="match status" value="1"/>
</dbReference>